<feature type="domain" description="Ribbon-helix-helix" evidence="1">
    <location>
        <begin position="16"/>
        <end position="83"/>
    </location>
</feature>
<name>A0A4Q2U723_9HYPH</name>
<dbReference type="AlphaFoldDB" id="A0A4Q2U723"/>
<evidence type="ECO:0000313" key="2">
    <source>
        <dbReference type="EMBL" id="RYC32463.1"/>
    </source>
</evidence>
<dbReference type="InterPro" id="IPR038268">
    <property type="entry name" value="RHH_sf"/>
</dbReference>
<dbReference type="GO" id="GO:0016740">
    <property type="term" value="F:transferase activity"/>
    <property type="evidence" value="ECO:0007669"/>
    <property type="project" value="UniProtKB-KW"/>
</dbReference>
<accession>A0A4Q2U723</accession>
<evidence type="ECO:0000313" key="3">
    <source>
        <dbReference type="Proteomes" id="UP000290759"/>
    </source>
</evidence>
<gene>
    <name evidence="2" type="ORF">D3273_08720</name>
</gene>
<dbReference type="RefSeq" id="WP_129225525.1">
    <property type="nucleotide sequence ID" value="NZ_QYBB01000007.1"/>
</dbReference>
<proteinExistence type="predicted"/>
<reference evidence="2 3" key="1">
    <citation type="submission" date="2018-12" db="EMBL/GenBank/DDBJ databases">
        <authorList>
            <person name="Grouzdev D.S."/>
            <person name="Krutkina M.S."/>
        </authorList>
    </citation>
    <scope>NUCLEOTIDE SEQUENCE [LARGE SCALE GENOMIC DNA]</scope>
    <source>
        <strain evidence="2 3">RmlP026</strain>
    </source>
</reference>
<dbReference type="InterPro" id="IPR027373">
    <property type="entry name" value="RHH_dom"/>
</dbReference>
<comment type="caution">
    <text evidence="2">The sequence shown here is derived from an EMBL/GenBank/DDBJ whole genome shotgun (WGS) entry which is preliminary data.</text>
</comment>
<protein>
    <submittedName>
        <fullName evidence="2">Aryl-sulfate sulfotransferase</fullName>
    </submittedName>
</protein>
<dbReference type="Pfam" id="PF13467">
    <property type="entry name" value="RHH_4"/>
    <property type="match status" value="1"/>
</dbReference>
<keyword evidence="3" id="KW-1185">Reference proteome</keyword>
<evidence type="ECO:0000259" key="1">
    <source>
        <dbReference type="Pfam" id="PF13467"/>
    </source>
</evidence>
<reference evidence="2 3" key="2">
    <citation type="submission" date="2019-02" db="EMBL/GenBank/DDBJ databases">
        <title>'Lichenibacterium ramalinii' gen. nov. sp. nov., 'Lichenibacterium minor' gen. nov. sp. nov.</title>
        <authorList>
            <person name="Pankratov T."/>
        </authorList>
    </citation>
    <scope>NUCLEOTIDE SEQUENCE [LARGE SCALE GENOMIC DNA]</scope>
    <source>
        <strain evidence="2 3">RmlP026</strain>
    </source>
</reference>
<dbReference type="EMBL" id="QYBB01000007">
    <property type="protein sequence ID" value="RYC32463.1"/>
    <property type="molecule type" value="Genomic_DNA"/>
</dbReference>
<sequence>MCSLFAHQPEADYEGQTRSLRIGGHGTSIRLEAAFWAVLEEIAEGEGTTLGRFITTLHDEVLAHHGEVRNFSSLLRCACLAHLSRAAGRPVGDGLARPRFLVAAE</sequence>
<keyword evidence="2" id="KW-0808">Transferase</keyword>
<dbReference type="Gene3D" id="1.10.3990.20">
    <property type="entry name" value="protein bp1543"/>
    <property type="match status" value="1"/>
</dbReference>
<organism evidence="2 3">
    <name type="scientific">Lichenibacterium minor</name>
    <dbReference type="NCBI Taxonomy" id="2316528"/>
    <lineage>
        <taxon>Bacteria</taxon>
        <taxon>Pseudomonadati</taxon>
        <taxon>Pseudomonadota</taxon>
        <taxon>Alphaproteobacteria</taxon>
        <taxon>Hyphomicrobiales</taxon>
        <taxon>Lichenihabitantaceae</taxon>
        <taxon>Lichenibacterium</taxon>
    </lineage>
</organism>
<dbReference type="Proteomes" id="UP000290759">
    <property type="component" value="Unassembled WGS sequence"/>
</dbReference>
<dbReference type="OrthoDB" id="5458732at2"/>